<name>A0A9J6B0N2_SOLCO</name>
<dbReference type="OrthoDB" id="1305696at2759"/>
<organism evidence="1 2">
    <name type="scientific">Solanum commersonii</name>
    <name type="common">Commerson's wild potato</name>
    <name type="synonym">Commerson's nightshade</name>
    <dbReference type="NCBI Taxonomy" id="4109"/>
    <lineage>
        <taxon>Eukaryota</taxon>
        <taxon>Viridiplantae</taxon>
        <taxon>Streptophyta</taxon>
        <taxon>Embryophyta</taxon>
        <taxon>Tracheophyta</taxon>
        <taxon>Spermatophyta</taxon>
        <taxon>Magnoliopsida</taxon>
        <taxon>eudicotyledons</taxon>
        <taxon>Gunneridae</taxon>
        <taxon>Pentapetalae</taxon>
        <taxon>asterids</taxon>
        <taxon>lamiids</taxon>
        <taxon>Solanales</taxon>
        <taxon>Solanaceae</taxon>
        <taxon>Solanoideae</taxon>
        <taxon>Solaneae</taxon>
        <taxon>Solanum</taxon>
    </lineage>
</organism>
<comment type="caution">
    <text evidence="1">The sequence shown here is derived from an EMBL/GenBank/DDBJ whole genome shotgun (WGS) entry which is preliminary data.</text>
</comment>
<dbReference type="AlphaFoldDB" id="A0A9J6B0N2"/>
<gene>
    <name evidence="1" type="ORF">H5410_001945</name>
</gene>
<accession>A0A9J6B0N2</accession>
<evidence type="ECO:0000313" key="1">
    <source>
        <dbReference type="EMBL" id="KAG5630228.1"/>
    </source>
</evidence>
<keyword evidence="2" id="KW-1185">Reference proteome</keyword>
<protein>
    <submittedName>
        <fullName evidence="1">Uncharacterized protein</fullName>
    </submittedName>
</protein>
<sequence>MEATDYQIGVQTTRHDIIRSNTLRLVGVEPILDECIEGDEGTEIISNPQHDFVAEDQVYLNNYYLKCSTDNCSWNFKSSRLNKFDLFKVRKFCETHTCTLKEKFHTKRQSTSSVLGAMLVEKLVDTKTIYTPTDIRADMLRTHGISLTYM</sequence>
<dbReference type="Proteomes" id="UP000824120">
    <property type="component" value="Chromosome 1"/>
</dbReference>
<proteinExistence type="predicted"/>
<reference evidence="1 2" key="1">
    <citation type="submission" date="2020-09" db="EMBL/GenBank/DDBJ databases">
        <title>De no assembly of potato wild relative species, Solanum commersonii.</title>
        <authorList>
            <person name="Cho K."/>
        </authorList>
    </citation>
    <scope>NUCLEOTIDE SEQUENCE [LARGE SCALE GENOMIC DNA]</scope>
    <source>
        <strain evidence="1">LZ3.2</strain>
        <tissue evidence="1">Leaf</tissue>
    </source>
</reference>
<evidence type="ECO:0000313" key="2">
    <source>
        <dbReference type="Proteomes" id="UP000824120"/>
    </source>
</evidence>
<dbReference type="EMBL" id="JACXVP010000001">
    <property type="protein sequence ID" value="KAG5630228.1"/>
    <property type="molecule type" value="Genomic_DNA"/>
</dbReference>